<gene>
    <name evidence="1" type="ORF">IMF26_09190</name>
</gene>
<sequence>MNEDFVWLMYQAKGINDENIKPKALAFLEAAEECHSENWGDVKSGNILELSPEEIRSRLSDKSRLRGVFTSREQVTKFLKIIKEKDLGISVVISGLLDEVLPAVKEAGLTPHTINFSLGVWGKKELLPSEDVLAVTTMCGHHMVSPRLVERLVKDIKRGRTTPEKAALRLAKLCPCGIFNQVRAEKLLRKMAEE</sequence>
<proteinExistence type="predicted"/>
<dbReference type="EMBL" id="CP062796">
    <property type="protein sequence ID" value="QUL98202.1"/>
    <property type="molecule type" value="Genomic_DNA"/>
</dbReference>
<organism evidence="1">
    <name type="scientific">Candidatus Fermentithermobacillus carboniphilus</name>
    <dbReference type="NCBI Taxonomy" id="3085328"/>
    <lineage>
        <taxon>Bacteria</taxon>
        <taxon>Bacillati</taxon>
        <taxon>Bacillota</taxon>
        <taxon>Candidatus Fermentithermobacillia</taxon>
        <taxon>Candidatus Fermentithermobacillales</taxon>
        <taxon>Candidatus Fermentithermobacillaceae</taxon>
        <taxon>Candidatus Fermentithermobacillus</taxon>
    </lineage>
</organism>
<dbReference type="AlphaFoldDB" id="A0AAT9LAS3"/>
<dbReference type="KEGG" id="fcz:IMF26_09190"/>
<name>A0AAT9LAS3_9FIRM</name>
<evidence type="ECO:0000313" key="1">
    <source>
        <dbReference type="EMBL" id="QUL98202.1"/>
    </source>
</evidence>
<protein>
    <submittedName>
        <fullName evidence="1">Uncharacterized protein</fullName>
    </submittedName>
</protein>
<accession>A0AAT9LAS3</accession>
<reference evidence="1" key="2">
    <citation type="journal article" date="2023" name="Biology">
        <title>Prokaryotic Life Associated with Coal-Fire Gas Vents Revealed by Metagenomics.</title>
        <authorList>
            <person name="Kadnikov V.V."/>
            <person name="Mardanov A.V."/>
            <person name="Beletsky A.V."/>
            <person name="Karnachuk O.V."/>
            <person name="Ravin N.V."/>
        </authorList>
    </citation>
    <scope>NUCLEOTIDE SEQUENCE</scope>
    <source>
        <strain evidence="1">Bu02</strain>
    </source>
</reference>
<reference evidence="1" key="1">
    <citation type="submission" date="2020-10" db="EMBL/GenBank/DDBJ databases">
        <authorList>
            <person name="Kadnikov V."/>
            <person name="Beletsky A.V."/>
            <person name="Mardanov A.V."/>
            <person name="Karnachuk O.V."/>
            <person name="Ravin N.V."/>
        </authorList>
    </citation>
    <scope>NUCLEOTIDE SEQUENCE</scope>
    <source>
        <strain evidence="1">Bu02</strain>
    </source>
</reference>